<dbReference type="Proteomes" id="UP001139534">
    <property type="component" value="Unassembled WGS sequence"/>
</dbReference>
<comment type="caution">
    <text evidence="1">The sequence shown here is derived from an EMBL/GenBank/DDBJ whole genome shotgun (WGS) entry which is preliminary data.</text>
</comment>
<protein>
    <submittedName>
        <fullName evidence="1">Uncharacterized protein</fullName>
    </submittedName>
</protein>
<reference evidence="1" key="1">
    <citation type="submission" date="2022-04" db="EMBL/GenBank/DDBJ databases">
        <authorList>
            <person name="Seo M.-J."/>
        </authorList>
    </citation>
    <scope>NUCLEOTIDE SEQUENCE</scope>
    <source>
        <strain evidence="1">MBLB2552</strain>
    </source>
</reference>
<sequence>MENDYELPSSDETHISAELANSKCPCSETDEALRLQHDKGQNLATLNTSWSMGRLDAGDCEVRMTDAYIWPDGKVKIYAEYHDHGSVFGDHFKINYSFQTSDKKEIFSIESKFTLTAGEDYSLNHEDNLPVIEEYYDKITTLSRHLSCTPDY</sequence>
<accession>A0A9X1Y1U5</accession>
<dbReference type="EMBL" id="JALPRK010000009">
    <property type="protein sequence ID" value="MCK8487793.1"/>
    <property type="molecule type" value="Genomic_DNA"/>
</dbReference>
<evidence type="ECO:0000313" key="2">
    <source>
        <dbReference type="Proteomes" id="UP001139534"/>
    </source>
</evidence>
<evidence type="ECO:0000313" key="1">
    <source>
        <dbReference type="EMBL" id="MCK8487793.1"/>
    </source>
</evidence>
<dbReference type="AlphaFoldDB" id="A0A9X1Y1U5"/>
<dbReference type="RefSeq" id="WP_248551887.1">
    <property type="nucleotide sequence ID" value="NZ_JALPRK010000009.1"/>
</dbReference>
<gene>
    <name evidence="1" type="ORF">M0651_11465</name>
</gene>
<keyword evidence="2" id="KW-1185">Reference proteome</keyword>
<organism evidence="1 2">
    <name type="scientific">Paenibacillus mellifer</name>
    <dbReference type="NCBI Taxonomy" id="2937794"/>
    <lineage>
        <taxon>Bacteria</taxon>
        <taxon>Bacillati</taxon>
        <taxon>Bacillota</taxon>
        <taxon>Bacilli</taxon>
        <taxon>Bacillales</taxon>
        <taxon>Paenibacillaceae</taxon>
        <taxon>Paenibacillus</taxon>
    </lineage>
</organism>
<proteinExistence type="predicted"/>
<name>A0A9X1Y1U5_9BACL</name>